<dbReference type="AlphaFoldDB" id="A0A8S9A351"/>
<feature type="domain" description="Reverse transcriptase" evidence="3">
    <location>
        <begin position="169"/>
        <end position="311"/>
    </location>
</feature>
<dbReference type="InterPro" id="IPR000477">
    <property type="entry name" value="RT_dom"/>
</dbReference>
<dbReference type="InterPro" id="IPR043502">
    <property type="entry name" value="DNA/RNA_pol_sf"/>
</dbReference>
<accession>A0A8S9A351</accession>
<proteinExistence type="predicted"/>
<dbReference type="GO" id="GO:0005739">
    <property type="term" value="C:mitochondrion"/>
    <property type="evidence" value="ECO:0007669"/>
    <property type="project" value="UniProtKB-SubCell"/>
</dbReference>
<keyword evidence="2" id="KW-0496">Mitochondrion</keyword>
<dbReference type="VEuPathDB" id="FungiDB:SMAC_00574"/>
<organism evidence="4 5">
    <name type="scientific">Sordaria macrospora</name>
    <dbReference type="NCBI Taxonomy" id="5147"/>
    <lineage>
        <taxon>Eukaryota</taxon>
        <taxon>Fungi</taxon>
        <taxon>Dikarya</taxon>
        <taxon>Ascomycota</taxon>
        <taxon>Pezizomycotina</taxon>
        <taxon>Sordariomycetes</taxon>
        <taxon>Sordariomycetidae</taxon>
        <taxon>Sordariales</taxon>
        <taxon>Sordariaceae</taxon>
        <taxon>Sordaria</taxon>
    </lineage>
</organism>
<comment type="caution">
    <text evidence="4">The sequence shown here is derived from an EMBL/GenBank/DDBJ whole genome shotgun (WGS) entry which is preliminary data.</text>
</comment>
<gene>
    <name evidence="4" type="ORF">SMACR_00574</name>
</gene>
<dbReference type="Proteomes" id="UP000433876">
    <property type="component" value="Unassembled WGS sequence"/>
</dbReference>
<dbReference type="PANTHER" id="PTHR33481:SF1">
    <property type="entry name" value="ENDONUCLEASE_EXONUCLEASE_PHOSPHATASE DOMAIN-CONTAINING PROTEIN-RELATED"/>
    <property type="match status" value="1"/>
</dbReference>
<evidence type="ECO:0000259" key="3">
    <source>
        <dbReference type="PROSITE" id="PS50878"/>
    </source>
</evidence>
<evidence type="ECO:0000313" key="5">
    <source>
        <dbReference type="Proteomes" id="UP000433876"/>
    </source>
</evidence>
<dbReference type="PROSITE" id="PS50878">
    <property type="entry name" value="RT_POL"/>
    <property type="match status" value="1"/>
</dbReference>
<reference evidence="4 5" key="1">
    <citation type="submission" date="2017-07" db="EMBL/GenBank/DDBJ databases">
        <title>Genome sequence of the Sordaria macrospora wild type strain R19027.</title>
        <authorList>
            <person name="Nowrousian M."/>
            <person name="Teichert I."/>
            <person name="Kueck U."/>
        </authorList>
    </citation>
    <scope>NUCLEOTIDE SEQUENCE [LARGE SCALE GENOMIC DNA]</scope>
    <source>
        <strain evidence="4 5">R19027</strain>
        <tissue evidence="4">Mycelium</tissue>
    </source>
</reference>
<protein>
    <recommendedName>
        <fullName evidence="3">Reverse transcriptase domain-containing protein</fullName>
    </recommendedName>
</protein>
<dbReference type="SUPFAM" id="SSF56672">
    <property type="entry name" value="DNA/RNA polymerases"/>
    <property type="match status" value="1"/>
</dbReference>
<dbReference type="OMA" id="WRTLTED"/>
<dbReference type="CDD" id="cd01650">
    <property type="entry name" value="RT_nLTR_like"/>
    <property type="match status" value="1"/>
</dbReference>
<sequence>MARAWRQRRTPMRRRELEEARRKQVDAIQFMQAKRWRTLTEDASRDLRKLWTLERWGRTQSHLPSDPPKIPALHREGNVKEERSHEGKAEILAERFFPVVEVPTNHLPDWREGREVELPMSCRVSTDDVVKALRRMGPNKAPGSDWLSNKLLKACGRRLAEALAVIATGSFTLGSFPARWRHAKVVVLKKPGKTAAQQKMVGAWRPIALLSCVGKILETIVADRLALVAEEHGLLPEGQMGNRKGRSIEFAIRVVTETVHTAWELGAVASLLFLDLKGAFDRVNHRWLLHTLWEKGLPQWLLQWVESFLTD</sequence>
<dbReference type="PANTHER" id="PTHR33481">
    <property type="entry name" value="REVERSE TRANSCRIPTASE"/>
    <property type="match status" value="1"/>
</dbReference>
<evidence type="ECO:0000256" key="2">
    <source>
        <dbReference type="ARBA" id="ARBA00023128"/>
    </source>
</evidence>
<comment type="subcellular location">
    <subcellularLocation>
        <location evidence="1">Mitochondrion</location>
    </subcellularLocation>
</comment>
<name>A0A8S9A351_SORMA</name>
<dbReference type="Pfam" id="PF00078">
    <property type="entry name" value="RVT_1"/>
    <property type="match status" value="1"/>
</dbReference>
<evidence type="ECO:0000256" key="1">
    <source>
        <dbReference type="ARBA" id="ARBA00004173"/>
    </source>
</evidence>
<dbReference type="EMBL" id="NMPR01000012">
    <property type="protein sequence ID" value="KAA8635480.1"/>
    <property type="molecule type" value="Genomic_DNA"/>
</dbReference>
<evidence type="ECO:0000313" key="4">
    <source>
        <dbReference type="EMBL" id="KAA8635480.1"/>
    </source>
</evidence>